<accession>A0ABR2L9B6</accession>
<dbReference type="EMBL" id="JAPFFF010000001">
    <property type="protein sequence ID" value="KAK8899950.1"/>
    <property type="molecule type" value="Genomic_DNA"/>
</dbReference>
<protein>
    <submittedName>
        <fullName evidence="1">Uncharacterized protein</fullName>
    </submittedName>
</protein>
<gene>
    <name evidence="1" type="ORF">M9Y10_002273</name>
</gene>
<proteinExistence type="predicted"/>
<comment type="caution">
    <text evidence="1">The sequence shown here is derived from an EMBL/GenBank/DDBJ whole genome shotgun (WGS) entry which is preliminary data.</text>
</comment>
<evidence type="ECO:0000313" key="2">
    <source>
        <dbReference type="Proteomes" id="UP001470230"/>
    </source>
</evidence>
<sequence length="179" mass="20437">MRSSFYLECSGYGQNASTSRSTYPEPPVIDGTTEEILSLRRRVIHHNNTASRLARGPHHWSNIPSGAEYQRNFESKYPGMRSGPYDSDYDPSFPYQRLKPFPQKPASDLLLYSNTNTYSQSYLQSPCYGSNYYGNSSLIAQNRQNSSRSCRHSHLGGNEDRIRKALKHIDNASKILENY</sequence>
<organism evidence="1 2">
    <name type="scientific">Tritrichomonas musculus</name>
    <dbReference type="NCBI Taxonomy" id="1915356"/>
    <lineage>
        <taxon>Eukaryota</taxon>
        <taxon>Metamonada</taxon>
        <taxon>Parabasalia</taxon>
        <taxon>Tritrichomonadida</taxon>
        <taxon>Tritrichomonadidae</taxon>
        <taxon>Tritrichomonas</taxon>
    </lineage>
</organism>
<dbReference type="Proteomes" id="UP001470230">
    <property type="component" value="Unassembled WGS sequence"/>
</dbReference>
<keyword evidence="2" id="KW-1185">Reference proteome</keyword>
<name>A0ABR2L9B6_9EUKA</name>
<evidence type="ECO:0000313" key="1">
    <source>
        <dbReference type="EMBL" id="KAK8899950.1"/>
    </source>
</evidence>
<reference evidence="1 2" key="1">
    <citation type="submission" date="2024-04" db="EMBL/GenBank/DDBJ databases">
        <title>Tritrichomonas musculus Genome.</title>
        <authorList>
            <person name="Alves-Ferreira E."/>
            <person name="Grigg M."/>
            <person name="Lorenzi H."/>
            <person name="Galac M."/>
        </authorList>
    </citation>
    <scope>NUCLEOTIDE SEQUENCE [LARGE SCALE GENOMIC DNA]</scope>
    <source>
        <strain evidence="1 2">EAF2021</strain>
    </source>
</reference>